<comment type="caution">
    <text evidence="1">The sequence shown here is derived from an EMBL/GenBank/DDBJ whole genome shotgun (WGS) entry which is preliminary data.</text>
</comment>
<gene>
    <name evidence="1" type="ORF">RPERSI_LOCUS30390</name>
</gene>
<organism evidence="1 2">
    <name type="scientific">Racocetra persica</name>
    <dbReference type="NCBI Taxonomy" id="160502"/>
    <lineage>
        <taxon>Eukaryota</taxon>
        <taxon>Fungi</taxon>
        <taxon>Fungi incertae sedis</taxon>
        <taxon>Mucoromycota</taxon>
        <taxon>Glomeromycotina</taxon>
        <taxon>Glomeromycetes</taxon>
        <taxon>Diversisporales</taxon>
        <taxon>Gigasporaceae</taxon>
        <taxon>Racocetra</taxon>
    </lineage>
</organism>
<evidence type="ECO:0000313" key="2">
    <source>
        <dbReference type="Proteomes" id="UP000789920"/>
    </source>
</evidence>
<proteinExistence type="predicted"/>
<reference evidence="1" key="1">
    <citation type="submission" date="2021-06" db="EMBL/GenBank/DDBJ databases">
        <authorList>
            <person name="Kallberg Y."/>
            <person name="Tangrot J."/>
            <person name="Rosling A."/>
        </authorList>
    </citation>
    <scope>NUCLEOTIDE SEQUENCE</scope>
    <source>
        <strain evidence="1">MA461A</strain>
    </source>
</reference>
<evidence type="ECO:0000313" key="1">
    <source>
        <dbReference type="EMBL" id="CAG8837675.1"/>
    </source>
</evidence>
<dbReference type="EMBL" id="CAJVQC010118347">
    <property type="protein sequence ID" value="CAG8837675.1"/>
    <property type="molecule type" value="Genomic_DNA"/>
</dbReference>
<keyword evidence="2" id="KW-1185">Reference proteome</keyword>
<sequence length="200" mass="22303">VNRILNNQNPNIHITPYAPQFELLNHTNVKVFLSHAGKGSSNEALYTATPVLSLPIAFDQVGNAEALEASGVALTLSKHDLQVEDIILKIEKLLNDDSFKLNAKRMQVLAKINSKRKYRAADMIEYLLLASQSTSESEDTLISEGINKDNISEREFSNSYLRELVTPDTRMGFIRGHYIDVFGTFLAGILIISIAVIWLV</sequence>
<accession>A0ACA9SIH1</accession>
<feature type="non-terminal residue" evidence="1">
    <location>
        <position position="200"/>
    </location>
</feature>
<protein>
    <submittedName>
        <fullName evidence="1">32129_t:CDS:1</fullName>
    </submittedName>
</protein>
<feature type="non-terminal residue" evidence="1">
    <location>
        <position position="1"/>
    </location>
</feature>
<dbReference type="Proteomes" id="UP000789920">
    <property type="component" value="Unassembled WGS sequence"/>
</dbReference>
<name>A0ACA9SIH1_9GLOM</name>